<dbReference type="PANTHER" id="PTHR11690:SF296">
    <property type="entry name" value="DEGENERIN-LIKE PROTEIN DEL-10"/>
    <property type="match status" value="1"/>
</dbReference>
<sequence length="1210" mass="138672">MPRVAERLLGSFDASKRPSRPNALEIIRIRRPDGSTQENVYRVGSRPISPRDSIVTPTGEPIQSRRMTIVETEDGNIEVSEGFVDLIQEANVDGVRHLKTSNKWVRAVWLFIILLFVILALYQIYSQVRLFMENPVATNIDAEYPAQIAFPTVAICNNNQYRLTYITDKRQMSRRPPNGGQRPMLSMRNNGSIFDQILENNWDKEAVLFLRNAAHQKYRMILGCTWPNGTACSPLNFRPVWTMTGICYAINTDVHNPVMVSGSGSGHGLKLLLNIESYERIEACTPYFKAKLQPGLKILIYNQTDIPESSLNGVNVPPGYLMDIPFKMQHRHKLSSSSCIEETDEHKKAASDDFFSKDNCRTCAIQKYVEQIEKSCDCSIRHAFAPTPAGFKIPACNVDDYFGCVERAIQKVRDSGETAKCLPPCESIDYTAWQDMNRLPINIMPPVIDEDEEEDEQDVVDEDAIDKAVQQFSSKGTVASSKEEKTEFFVCDDSEQLPEKTVKTITRVAKHAFEKQSRFQDDIHLKTKRLIAKLMLAKNRLISDEWGWKKEEFQSVYDRLNASCPCFTSLREKHSEIILALNNPPPSGEEKRSHQLHLLLDENDYQRQPERFKSIGDVKATYGDTVETMLKHISLVADYIEKLWAIFLEKNYHMNMDADLSRMDRIFELMSQYDHGKLHRKTWADKMQSRQMRHFFEEEFYDNWYQPIHGDLQQKLQKVLSDAEQNDWKKIEEDVKDGFVEKIGSVVYFAQVNQQNTTRFKDFLIDLRQCVNEEINGTSFTLLNDFKKRYKEFQSAYNNLFKKELPDYLENFDFDKKFESDNFAMVNIYLHKMHLEHWRQDRTYTFWSLACDIGGALGLFLGASLLTLIELVYLCFHYGIFHEGLRKVKRNTWVRKLTNAGPPTPILSKHSKDPVPRSGRNSFAVKSNGTTPKKSSVWSNPMVEADLEAGLGTPSKISWNDGAKHHRGSYDPDSGFPTMDSLAHTPPVPKQFSVIREETPQAENSSPKGSLRNENLGNKGDSPKSFGREGGPPEQPHRFTLAVAPPPGSSKPQPMRVDHDEEIPWSDAQEGSSSSDDSITASVSKPTLFHPNRHSAQPSPPKVPYLASPEDLTSPESLNNNQRREFDPDLYEDRYNDPFEIEPRVHQRAPNRQSFEEPYPEDFDDEEKEEEHERTPMLRNEYRDAISASPELESSSISESHPRLFSSQKS</sequence>
<comment type="similarity">
    <text evidence="2 13">Belongs to the amiloride-sensitive sodium channel (TC 1.A.6) family.</text>
</comment>
<evidence type="ECO:0000256" key="10">
    <source>
        <dbReference type="ARBA" id="ARBA00023180"/>
    </source>
</evidence>
<name>A0AAF3FGH4_9BILA</name>
<keyword evidence="5 13" id="KW-0812">Transmembrane</keyword>
<proteinExistence type="inferred from homology"/>
<comment type="subcellular location">
    <subcellularLocation>
        <location evidence="1">Membrane</location>
        <topology evidence="1">Multi-pass membrane protein</topology>
    </subcellularLocation>
</comment>
<keyword evidence="8 13" id="KW-0406">Ion transport</keyword>
<feature type="compositionally biased region" description="Polar residues" evidence="14">
    <location>
        <begin position="919"/>
        <end position="939"/>
    </location>
</feature>
<keyword evidence="10" id="KW-0325">Glycoprotein</keyword>
<keyword evidence="6 15" id="KW-1133">Transmembrane helix</keyword>
<protein>
    <submittedName>
        <fullName evidence="17">Uncharacterized protein</fullName>
    </submittedName>
</protein>
<evidence type="ECO:0000256" key="4">
    <source>
        <dbReference type="ARBA" id="ARBA00022461"/>
    </source>
</evidence>
<dbReference type="AlphaFoldDB" id="A0AAF3FGH4"/>
<keyword evidence="7" id="KW-0915">Sodium</keyword>
<evidence type="ECO:0000256" key="5">
    <source>
        <dbReference type="ARBA" id="ARBA00022692"/>
    </source>
</evidence>
<feature type="region of interest" description="Disordered" evidence="14">
    <location>
        <begin position="956"/>
        <end position="1210"/>
    </location>
</feature>
<feature type="compositionally biased region" description="Basic and acidic residues" evidence="14">
    <location>
        <begin position="1171"/>
        <end position="1184"/>
    </location>
</feature>
<dbReference type="Pfam" id="PF00858">
    <property type="entry name" value="ASC"/>
    <property type="match status" value="2"/>
</dbReference>
<keyword evidence="4 13" id="KW-0894">Sodium channel</keyword>
<feature type="transmembrane region" description="Helical" evidence="15">
    <location>
        <begin position="104"/>
        <end position="125"/>
    </location>
</feature>
<evidence type="ECO:0000256" key="8">
    <source>
        <dbReference type="ARBA" id="ARBA00023065"/>
    </source>
</evidence>
<feature type="compositionally biased region" description="Low complexity" evidence="14">
    <location>
        <begin position="1066"/>
        <end position="1084"/>
    </location>
</feature>
<feature type="compositionally biased region" description="Polar residues" evidence="14">
    <location>
        <begin position="1001"/>
        <end position="1016"/>
    </location>
</feature>
<feature type="region of interest" description="Disordered" evidence="14">
    <location>
        <begin position="904"/>
        <end position="939"/>
    </location>
</feature>
<evidence type="ECO:0000313" key="17">
    <source>
        <dbReference type="WBParaSite" id="MBELARI_LOCUS5923"/>
    </source>
</evidence>
<dbReference type="PRINTS" id="PR01078">
    <property type="entry name" value="AMINACHANNEL"/>
</dbReference>
<feature type="compositionally biased region" description="Acidic residues" evidence="14">
    <location>
        <begin position="1158"/>
        <end position="1170"/>
    </location>
</feature>
<keyword evidence="9 15" id="KW-0472">Membrane</keyword>
<feature type="compositionally biased region" description="Low complexity" evidence="14">
    <location>
        <begin position="1185"/>
        <end position="1199"/>
    </location>
</feature>
<organism evidence="16 17">
    <name type="scientific">Mesorhabditis belari</name>
    <dbReference type="NCBI Taxonomy" id="2138241"/>
    <lineage>
        <taxon>Eukaryota</taxon>
        <taxon>Metazoa</taxon>
        <taxon>Ecdysozoa</taxon>
        <taxon>Nematoda</taxon>
        <taxon>Chromadorea</taxon>
        <taxon>Rhabditida</taxon>
        <taxon>Rhabditina</taxon>
        <taxon>Rhabditomorpha</taxon>
        <taxon>Rhabditoidea</taxon>
        <taxon>Rhabditidae</taxon>
        <taxon>Mesorhabditinae</taxon>
        <taxon>Mesorhabditis</taxon>
    </lineage>
</organism>
<evidence type="ECO:0000256" key="12">
    <source>
        <dbReference type="ARBA" id="ARBA00023303"/>
    </source>
</evidence>
<dbReference type="WBParaSite" id="MBELARI_LOCUS5923">
    <property type="protein sequence ID" value="MBELARI_LOCUS5923"/>
    <property type="gene ID" value="MBELARI_LOCUS5923"/>
</dbReference>
<keyword evidence="11 13" id="KW-0739">Sodium transport</keyword>
<dbReference type="Proteomes" id="UP000887575">
    <property type="component" value="Unassembled WGS sequence"/>
</dbReference>
<accession>A0AAF3FGH4</accession>
<dbReference type="PANTHER" id="PTHR11690">
    <property type="entry name" value="AMILORIDE-SENSITIVE SODIUM CHANNEL-RELATED"/>
    <property type="match status" value="1"/>
</dbReference>
<reference evidence="17" key="1">
    <citation type="submission" date="2024-02" db="UniProtKB">
        <authorList>
            <consortium name="WormBaseParasite"/>
        </authorList>
    </citation>
    <scope>IDENTIFICATION</scope>
</reference>
<keyword evidence="16" id="KW-1185">Reference proteome</keyword>
<evidence type="ECO:0000256" key="14">
    <source>
        <dbReference type="SAM" id="MobiDB-lite"/>
    </source>
</evidence>
<evidence type="ECO:0000256" key="6">
    <source>
        <dbReference type="ARBA" id="ARBA00022989"/>
    </source>
</evidence>
<evidence type="ECO:0000313" key="16">
    <source>
        <dbReference type="Proteomes" id="UP000887575"/>
    </source>
</evidence>
<evidence type="ECO:0000256" key="11">
    <source>
        <dbReference type="ARBA" id="ARBA00023201"/>
    </source>
</evidence>
<evidence type="ECO:0000256" key="9">
    <source>
        <dbReference type="ARBA" id="ARBA00023136"/>
    </source>
</evidence>
<keyword evidence="3 13" id="KW-0813">Transport</keyword>
<dbReference type="Gene3D" id="1.10.287.770">
    <property type="entry name" value="YojJ-like"/>
    <property type="match status" value="1"/>
</dbReference>
<dbReference type="GO" id="GO:0015280">
    <property type="term" value="F:ligand-gated sodium channel activity"/>
    <property type="evidence" value="ECO:0007669"/>
    <property type="project" value="TreeGrafter"/>
</dbReference>
<evidence type="ECO:0000256" key="15">
    <source>
        <dbReference type="SAM" id="Phobius"/>
    </source>
</evidence>
<evidence type="ECO:0000256" key="7">
    <source>
        <dbReference type="ARBA" id="ARBA00023053"/>
    </source>
</evidence>
<feature type="compositionally biased region" description="Basic and acidic residues" evidence="14">
    <location>
        <begin position="1122"/>
        <end position="1145"/>
    </location>
</feature>
<dbReference type="GO" id="GO:0005886">
    <property type="term" value="C:plasma membrane"/>
    <property type="evidence" value="ECO:0007669"/>
    <property type="project" value="TreeGrafter"/>
</dbReference>
<keyword evidence="12 13" id="KW-0407">Ion channel</keyword>
<evidence type="ECO:0000256" key="13">
    <source>
        <dbReference type="RuleBase" id="RU000679"/>
    </source>
</evidence>
<evidence type="ECO:0000256" key="1">
    <source>
        <dbReference type="ARBA" id="ARBA00004141"/>
    </source>
</evidence>
<evidence type="ECO:0000256" key="2">
    <source>
        <dbReference type="ARBA" id="ARBA00007193"/>
    </source>
</evidence>
<evidence type="ECO:0000256" key="3">
    <source>
        <dbReference type="ARBA" id="ARBA00022448"/>
    </source>
</evidence>
<dbReference type="Gene3D" id="2.60.470.10">
    <property type="entry name" value="Acid-sensing ion channels like domains"/>
    <property type="match status" value="1"/>
</dbReference>
<dbReference type="InterPro" id="IPR001873">
    <property type="entry name" value="ENaC"/>
</dbReference>